<comment type="subcellular location">
    <subcellularLocation>
        <location evidence="1">Endomembrane system</location>
        <topology evidence="1">Multi-pass membrane protein</topology>
    </subcellularLocation>
</comment>
<evidence type="ECO:0000256" key="3">
    <source>
        <dbReference type="ARBA" id="ARBA00022692"/>
    </source>
</evidence>
<evidence type="ECO:0000313" key="7">
    <source>
        <dbReference type="Proteomes" id="UP000191144"/>
    </source>
</evidence>
<dbReference type="InterPro" id="IPR018937">
    <property type="entry name" value="MMgT"/>
</dbReference>
<dbReference type="GO" id="GO:0034975">
    <property type="term" value="P:protein folding in endoplasmic reticulum"/>
    <property type="evidence" value="ECO:0007669"/>
    <property type="project" value="TreeGrafter"/>
</dbReference>
<dbReference type="GO" id="GO:0072546">
    <property type="term" value="C:EMC complex"/>
    <property type="evidence" value="ECO:0007669"/>
    <property type="project" value="TreeGrafter"/>
</dbReference>
<keyword evidence="4" id="KW-1133">Transmembrane helix</keyword>
<dbReference type="InterPro" id="IPR053279">
    <property type="entry name" value="EMC_subunit"/>
</dbReference>
<evidence type="ECO:0000256" key="5">
    <source>
        <dbReference type="ARBA" id="ARBA00023136"/>
    </source>
</evidence>
<keyword evidence="5" id="KW-0472">Membrane</keyword>
<reference evidence="7" key="1">
    <citation type="submission" date="2016-03" db="EMBL/GenBank/DDBJ databases">
        <authorList>
            <person name="Devillers Hugo."/>
        </authorList>
    </citation>
    <scope>NUCLEOTIDE SEQUENCE [LARGE SCALE GENOMIC DNA]</scope>
</reference>
<dbReference type="EMBL" id="LT598480">
    <property type="protein sequence ID" value="SCV04418.1"/>
    <property type="molecule type" value="Genomic_DNA"/>
</dbReference>
<evidence type="ECO:0000256" key="2">
    <source>
        <dbReference type="ARBA" id="ARBA00006109"/>
    </source>
</evidence>
<dbReference type="PANTHER" id="PTHR28144">
    <property type="entry name" value="ER MEMBRANE PROTEIN COMPLEX SUBUNIT 5"/>
    <property type="match status" value="1"/>
</dbReference>
<comment type="similarity">
    <text evidence="2">Belongs to the membrane magnesium transporter (TC 1.A.67) family.</text>
</comment>
<accession>A0A1G4KIV8</accession>
<dbReference type="Proteomes" id="UP000191144">
    <property type="component" value="Chromosome H"/>
</dbReference>
<dbReference type="PANTHER" id="PTHR28144:SF1">
    <property type="entry name" value="ER MEMBRANE PROTEIN COMPLEX SUBUNIT 5"/>
    <property type="match status" value="1"/>
</dbReference>
<organism evidence="6 7">
    <name type="scientific">Lachancea meyersii CBS 8951</name>
    <dbReference type="NCBI Taxonomy" id="1266667"/>
    <lineage>
        <taxon>Eukaryota</taxon>
        <taxon>Fungi</taxon>
        <taxon>Dikarya</taxon>
        <taxon>Ascomycota</taxon>
        <taxon>Saccharomycotina</taxon>
        <taxon>Saccharomycetes</taxon>
        <taxon>Saccharomycetales</taxon>
        <taxon>Saccharomycetaceae</taxon>
        <taxon>Lachancea</taxon>
    </lineage>
</organism>
<name>A0A1G4KIV8_9SACH</name>
<sequence>MTLVSKALFLVAVVQILHSGFSSHEFIIMKQRLATSSDLDVEAMLLPKDIQLEAICGMVLLTLSIFMSFGKQEFLPLSGKLKLLTQDDILQEINMNKATNAKNLAGCNPYGEITNLPTFVDIHSKRAQVRRWREEQAKIKA</sequence>
<protein>
    <submittedName>
        <fullName evidence="6">LAME_0H18272g1_1</fullName>
    </submittedName>
</protein>
<keyword evidence="3" id="KW-0812">Transmembrane</keyword>
<dbReference type="Pfam" id="PF10270">
    <property type="entry name" value="MMgT"/>
    <property type="match status" value="1"/>
</dbReference>
<evidence type="ECO:0000256" key="1">
    <source>
        <dbReference type="ARBA" id="ARBA00004127"/>
    </source>
</evidence>
<proteinExistence type="inferred from homology"/>
<dbReference type="AlphaFoldDB" id="A0A1G4KIV8"/>
<dbReference type="OrthoDB" id="44756at2759"/>
<evidence type="ECO:0000256" key="4">
    <source>
        <dbReference type="ARBA" id="ARBA00022989"/>
    </source>
</evidence>
<gene>
    <name evidence="6" type="ORF">LAME_0H18272G</name>
</gene>
<evidence type="ECO:0000313" key="6">
    <source>
        <dbReference type="EMBL" id="SCV04418.1"/>
    </source>
</evidence>
<keyword evidence="7" id="KW-1185">Reference proteome</keyword>